<dbReference type="Gene3D" id="3.30.70.120">
    <property type="match status" value="1"/>
</dbReference>
<proteinExistence type="predicted"/>
<dbReference type="Proteomes" id="UP000183028">
    <property type="component" value="Unassembled WGS sequence"/>
</dbReference>
<keyword evidence="2" id="KW-1003">Cell membrane</keyword>
<evidence type="ECO:0000256" key="5">
    <source>
        <dbReference type="ARBA" id="ARBA00023136"/>
    </source>
</evidence>
<dbReference type="eggNOG" id="COG1284">
    <property type="taxonomic scope" value="Bacteria"/>
</dbReference>
<protein>
    <submittedName>
        <fullName evidence="8">Uncharacterized membrane-anchored protein YitT, contains DUF161 and DUF2179 domains</fullName>
    </submittedName>
</protein>
<evidence type="ECO:0000313" key="9">
    <source>
        <dbReference type="Proteomes" id="UP000183028"/>
    </source>
</evidence>
<feature type="domain" description="DUF2179" evidence="7">
    <location>
        <begin position="228"/>
        <end position="282"/>
    </location>
</feature>
<dbReference type="PANTHER" id="PTHR33545:SF5">
    <property type="entry name" value="UPF0750 MEMBRANE PROTEIN YITT"/>
    <property type="match status" value="1"/>
</dbReference>
<keyword evidence="9" id="KW-1185">Reference proteome</keyword>
<dbReference type="InterPro" id="IPR019264">
    <property type="entry name" value="DUF2179"/>
</dbReference>
<feature type="transmembrane region" description="Helical" evidence="6">
    <location>
        <begin position="83"/>
        <end position="102"/>
    </location>
</feature>
<dbReference type="InterPro" id="IPR003740">
    <property type="entry name" value="YitT"/>
</dbReference>
<name>A0A1H6QV65_9FIRM</name>
<dbReference type="STRING" id="322505.SAMN04487836_10534"/>
<dbReference type="PANTHER" id="PTHR33545">
    <property type="entry name" value="UPF0750 MEMBRANE PROTEIN YITT-RELATED"/>
    <property type="match status" value="1"/>
</dbReference>
<keyword evidence="3 6" id="KW-0812">Transmembrane</keyword>
<reference evidence="9" key="1">
    <citation type="submission" date="2016-10" db="EMBL/GenBank/DDBJ databases">
        <authorList>
            <person name="Varghese N."/>
        </authorList>
    </citation>
    <scope>NUCLEOTIDE SEQUENCE [LARGE SCALE GENOMIC DNA]</scope>
    <source>
        <strain evidence="9">DSM 20406</strain>
    </source>
</reference>
<sequence>MYNQLRQNRILRLIMHAIIVLTGNFLLAIGVQSFAIPAKIIVGGASGMSIVIGHFIPVSLSYSVLVINIVALILGLIFLGKRFIVGTIVSTFAFPLFLEFVAKTPSLNNLTNDRLLAAMFAGALQGIGVGIVFRVGYSTGGLDIPPLIINKYTSIPVGTVVYIVDIIILLAQIPFVNMEGILYGIINAIISGYCIDKAMMIGESNIQVTIISTKPEELVDMIFNEIDRGATYLNITTGYFKKDTKAVMVVCSRRQVTKLQERIQKIDPNAFVITNEVHSVKGRGFTLPSIDL</sequence>
<feature type="transmembrane region" description="Helical" evidence="6">
    <location>
        <begin position="181"/>
        <end position="199"/>
    </location>
</feature>
<evidence type="ECO:0000256" key="3">
    <source>
        <dbReference type="ARBA" id="ARBA00022692"/>
    </source>
</evidence>
<dbReference type="GO" id="GO:0005886">
    <property type="term" value="C:plasma membrane"/>
    <property type="evidence" value="ECO:0007669"/>
    <property type="project" value="UniProtKB-SubCell"/>
</dbReference>
<gene>
    <name evidence="8" type="ORF">SAMN04487834_100551</name>
</gene>
<dbReference type="PIRSF" id="PIRSF006483">
    <property type="entry name" value="Membrane_protein_YitT"/>
    <property type="match status" value="1"/>
</dbReference>
<feature type="transmembrane region" description="Helical" evidence="6">
    <location>
        <begin position="55"/>
        <end position="76"/>
    </location>
</feature>
<dbReference type="CDD" id="cd16380">
    <property type="entry name" value="YitT_C"/>
    <property type="match status" value="1"/>
</dbReference>
<dbReference type="GeneID" id="54119691"/>
<keyword evidence="5 6" id="KW-0472">Membrane</keyword>
<dbReference type="InterPro" id="IPR051461">
    <property type="entry name" value="UPF0750_membrane"/>
</dbReference>
<comment type="subcellular location">
    <subcellularLocation>
        <location evidence="1">Cell membrane</location>
        <topology evidence="1">Multi-pass membrane protein</topology>
    </subcellularLocation>
</comment>
<evidence type="ECO:0000256" key="1">
    <source>
        <dbReference type="ARBA" id="ARBA00004651"/>
    </source>
</evidence>
<dbReference type="InterPro" id="IPR015867">
    <property type="entry name" value="N-reg_PII/ATP_PRibTrfase_C"/>
</dbReference>
<feature type="transmembrane region" description="Helical" evidence="6">
    <location>
        <begin position="154"/>
        <end position="175"/>
    </location>
</feature>
<evidence type="ECO:0000256" key="2">
    <source>
        <dbReference type="ARBA" id="ARBA00022475"/>
    </source>
</evidence>
<feature type="transmembrane region" description="Helical" evidence="6">
    <location>
        <begin position="12"/>
        <end position="35"/>
    </location>
</feature>
<dbReference type="Pfam" id="PF10035">
    <property type="entry name" value="DUF2179"/>
    <property type="match status" value="1"/>
</dbReference>
<evidence type="ECO:0000256" key="4">
    <source>
        <dbReference type="ARBA" id="ARBA00022989"/>
    </source>
</evidence>
<dbReference type="OrthoDB" id="1758221at2"/>
<accession>A0A1H6QV65</accession>
<evidence type="ECO:0000313" key="8">
    <source>
        <dbReference type="EMBL" id="SEI47453.1"/>
    </source>
</evidence>
<evidence type="ECO:0000256" key="6">
    <source>
        <dbReference type="SAM" id="Phobius"/>
    </source>
</evidence>
<dbReference type="Pfam" id="PF02588">
    <property type="entry name" value="YitT_membrane"/>
    <property type="match status" value="1"/>
</dbReference>
<dbReference type="RefSeq" id="WP_051646839.1">
    <property type="nucleotide sequence ID" value="NZ_CACVPP010000030.1"/>
</dbReference>
<evidence type="ECO:0000259" key="7">
    <source>
        <dbReference type="Pfam" id="PF10035"/>
    </source>
</evidence>
<dbReference type="EMBL" id="FNYK01000005">
    <property type="protein sequence ID" value="SEI47453.1"/>
    <property type="molecule type" value="Genomic_DNA"/>
</dbReference>
<feature type="transmembrane region" description="Helical" evidence="6">
    <location>
        <begin position="114"/>
        <end position="133"/>
    </location>
</feature>
<organism evidence="8 9">
    <name type="scientific">Sharpea azabuensis</name>
    <dbReference type="NCBI Taxonomy" id="322505"/>
    <lineage>
        <taxon>Bacteria</taxon>
        <taxon>Bacillati</taxon>
        <taxon>Bacillota</taxon>
        <taxon>Erysipelotrichia</taxon>
        <taxon>Erysipelotrichales</taxon>
        <taxon>Coprobacillaceae</taxon>
        <taxon>Sharpea</taxon>
    </lineage>
</organism>
<keyword evidence="4 6" id="KW-1133">Transmembrane helix</keyword>
<dbReference type="AlphaFoldDB" id="A0A1H6QV65"/>